<dbReference type="PROSITE" id="PS51186">
    <property type="entry name" value="GNAT"/>
    <property type="match status" value="1"/>
</dbReference>
<dbReference type="Pfam" id="PF00583">
    <property type="entry name" value="Acetyltransf_1"/>
    <property type="match status" value="1"/>
</dbReference>
<keyword evidence="2" id="KW-0689">Ribosomal protein</keyword>
<dbReference type="Proteomes" id="UP000198596">
    <property type="component" value="Unassembled WGS sequence"/>
</dbReference>
<dbReference type="STRING" id="935223.SAMN04488131_103104"/>
<dbReference type="OrthoDB" id="5319888at2"/>
<dbReference type="AlphaFoldDB" id="A0A1I2CKU5"/>
<proteinExistence type="predicted"/>
<dbReference type="Gene3D" id="3.40.630.30">
    <property type="match status" value="1"/>
</dbReference>
<feature type="domain" description="N-acetyltransferase" evidence="1">
    <location>
        <begin position="6"/>
        <end position="160"/>
    </location>
</feature>
<keyword evidence="2" id="KW-0687">Ribonucleoprotein</keyword>
<gene>
    <name evidence="2" type="ORF">SAMN04488131_103104</name>
</gene>
<dbReference type="RefSeq" id="WP_091203618.1">
    <property type="nucleotide sequence ID" value="NZ_FONQ01000003.1"/>
</dbReference>
<dbReference type="GO" id="GO:0005840">
    <property type="term" value="C:ribosome"/>
    <property type="evidence" value="ECO:0007669"/>
    <property type="project" value="UniProtKB-KW"/>
</dbReference>
<reference evidence="3" key="1">
    <citation type="submission" date="2016-10" db="EMBL/GenBank/DDBJ databases">
        <authorList>
            <person name="Varghese N."/>
            <person name="Submissions S."/>
        </authorList>
    </citation>
    <scope>NUCLEOTIDE SEQUENCE [LARGE SCALE GENOMIC DNA]</scope>
    <source>
        <strain evidence="3">CGMCC 1.9227</strain>
    </source>
</reference>
<organism evidence="2 3">
    <name type="scientific">Flavobacterium xueshanense</name>
    <dbReference type="NCBI Taxonomy" id="935223"/>
    <lineage>
        <taxon>Bacteria</taxon>
        <taxon>Pseudomonadati</taxon>
        <taxon>Bacteroidota</taxon>
        <taxon>Flavobacteriia</taxon>
        <taxon>Flavobacteriales</taxon>
        <taxon>Flavobacteriaceae</taxon>
        <taxon>Flavobacterium</taxon>
    </lineage>
</organism>
<dbReference type="InterPro" id="IPR016181">
    <property type="entry name" value="Acyl_CoA_acyltransferase"/>
</dbReference>
<keyword evidence="3" id="KW-1185">Reference proteome</keyword>
<dbReference type="CDD" id="cd04301">
    <property type="entry name" value="NAT_SF"/>
    <property type="match status" value="1"/>
</dbReference>
<sequence>MMKEVIQITRYEKVDDDFNTIINLHKLISKGTTVDGHLIYFDANFPFFFKNVIRNKTTNFVSVLKINNVLSGFIHFKLFENTIFLNNICLNESCQGKGIGKHFLKESLNLSYDGSQKIFELDVFLSNHKALKWYLSLGLEIQKKSTWKSIARDSNKLNIENISDIYFLKDNNGFDSIYYENNKVATIVNNRTILVHDLLILERISSQTYTIITNQDVKDLSVSHYQFIVLEISARMNGKIKDVFNNLNETNAYYL</sequence>
<dbReference type="SUPFAM" id="SSF55729">
    <property type="entry name" value="Acyl-CoA N-acyltransferases (Nat)"/>
    <property type="match status" value="1"/>
</dbReference>
<name>A0A1I2CKU5_9FLAO</name>
<evidence type="ECO:0000259" key="1">
    <source>
        <dbReference type="PROSITE" id="PS51186"/>
    </source>
</evidence>
<protein>
    <submittedName>
        <fullName evidence="2">Ribosomal protein S18 acetylase RimI</fullName>
    </submittedName>
</protein>
<dbReference type="InterPro" id="IPR000182">
    <property type="entry name" value="GNAT_dom"/>
</dbReference>
<evidence type="ECO:0000313" key="2">
    <source>
        <dbReference type="EMBL" id="SFE69029.1"/>
    </source>
</evidence>
<dbReference type="EMBL" id="FONQ01000003">
    <property type="protein sequence ID" value="SFE69029.1"/>
    <property type="molecule type" value="Genomic_DNA"/>
</dbReference>
<accession>A0A1I2CKU5</accession>
<evidence type="ECO:0000313" key="3">
    <source>
        <dbReference type="Proteomes" id="UP000198596"/>
    </source>
</evidence>
<dbReference type="GO" id="GO:0016747">
    <property type="term" value="F:acyltransferase activity, transferring groups other than amino-acyl groups"/>
    <property type="evidence" value="ECO:0007669"/>
    <property type="project" value="InterPro"/>
</dbReference>